<sequence length="183" mass="20057">MTTTPDSHDARVDPPHAASEFETLLGFLDYHRDTLMMKVDGLSPAQLQATHPPSTLTLGGLMAHLALVEDNWSGEVLLGADPVEPWASADWDGDSDWEMTTAAGRSVQQLQAQYAESRSRSDAILRELAASPTALDTLSARPSRRTGELFSLRWVILHLIEEYARHNGHADLIRESVDGVTGE</sequence>
<organism evidence="1 2">
    <name type="scientific">Allobranchiibius huperziae</name>
    <dbReference type="NCBI Taxonomy" id="1874116"/>
    <lineage>
        <taxon>Bacteria</taxon>
        <taxon>Bacillati</taxon>
        <taxon>Actinomycetota</taxon>
        <taxon>Actinomycetes</taxon>
        <taxon>Micrococcales</taxon>
        <taxon>Dermacoccaceae</taxon>
        <taxon>Allobranchiibius</taxon>
    </lineage>
</organism>
<dbReference type="RefSeq" id="WP_179481354.1">
    <property type="nucleotide sequence ID" value="NZ_JACCFW010000001.1"/>
</dbReference>
<dbReference type="Pfam" id="PF04978">
    <property type="entry name" value="MST"/>
    <property type="match status" value="1"/>
</dbReference>
<keyword evidence="2" id="KW-1185">Reference proteome</keyword>
<evidence type="ECO:0000313" key="1">
    <source>
        <dbReference type="EMBL" id="NYJ75019.1"/>
    </source>
</evidence>
<dbReference type="AlphaFoldDB" id="A0A853DGD2"/>
<dbReference type="Proteomes" id="UP000571817">
    <property type="component" value="Unassembled WGS sequence"/>
</dbReference>
<evidence type="ECO:0000313" key="2">
    <source>
        <dbReference type="Proteomes" id="UP000571817"/>
    </source>
</evidence>
<comment type="caution">
    <text evidence="1">The sequence shown here is derived from an EMBL/GenBank/DDBJ whole genome shotgun (WGS) entry which is preliminary data.</text>
</comment>
<reference evidence="1 2" key="1">
    <citation type="submission" date="2020-07" db="EMBL/GenBank/DDBJ databases">
        <title>Sequencing the genomes of 1000 actinobacteria strains.</title>
        <authorList>
            <person name="Klenk H.-P."/>
        </authorList>
    </citation>
    <scope>NUCLEOTIDE SEQUENCE [LARGE SCALE GENOMIC DNA]</scope>
    <source>
        <strain evidence="1 2">DSM 29531</strain>
    </source>
</reference>
<protein>
    <recommendedName>
        <fullName evidence="3">Mini-circle protein</fullName>
    </recommendedName>
</protein>
<dbReference type="InterPro" id="IPR007061">
    <property type="entry name" value="MST-like"/>
</dbReference>
<dbReference type="SUPFAM" id="SSF109854">
    <property type="entry name" value="DinB/YfiT-like putative metalloenzymes"/>
    <property type="match status" value="1"/>
</dbReference>
<dbReference type="Gene3D" id="1.20.120.450">
    <property type="entry name" value="dinb family like domain"/>
    <property type="match status" value="1"/>
</dbReference>
<proteinExistence type="predicted"/>
<dbReference type="InterPro" id="IPR034660">
    <property type="entry name" value="DinB/YfiT-like"/>
</dbReference>
<gene>
    <name evidence="1" type="ORF">HNR15_001982</name>
</gene>
<dbReference type="EMBL" id="JACCFW010000001">
    <property type="protein sequence ID" value="NYJ75019.1"/>
    <property type="molecule type" value="Genomic_DNA"/>
</dbReference>
<accession>A0A853DGD2</accession>
<evidence type="ECO:0008006" key="3">
    <source>
        <dbReference type="Google" id="ProtNLM"/>
    </source>
</evidence>
<name>A0A853DGD2_9MICO</name>